<accession>A0A644Z5W9</accession>
<evidence type="ECO:0000313" key="1">
    <source>
        <dbReference type="EMBL" id="MPM34123.1"/>
    </source>
</evidence>
<name>A0A644Z5W9_9ZZZZ</name>
<reference evidence="1" key="1">
    <citation type="submission" date="2019-08" db="EMBL/GenBank/DDBJ databases">
        <authorList>
            <person name="Kucharzyk K."/>
            <person name="Murdoch R.W."/>
            <person name="Higgins S."/>
            <person name="Loffler F."/>
        </authorList>
    </citation>
    <scope>NUCLEOTIDE SEQUENCE</scope>
</reference>
<comment type="caution">
    <text evidence="1">The sequence shown here is derived from an EMBL/GenBank/DDBJ whole genome shotgun (WGS) entry which is preliminary data.</text>
</comment>
<proteinExistence type="predicted"/>
<protein>
    <submittedName>
        <fullName evidence="1">Uncharacterized protein</fullName>
    </submittedName>
</protein>
<dbReference type="EMBL" id="VSSQ01006878">
    <property type="protein sequence ID" value="MPM34123.1"/>
    <property type="molecule type" value="Genomic_DNA"/>
</dbReference>
<sequence>MDAEMIKSLESLIRYYSNDKLSNVVLELQKELKDKKLTDVESIYNKENISSEMLNAALEVKSVMGQINVIIHTLGIINSLPYILDEDEIIESVSLGADNSSSEFDLITNKRIAEFKFITWRGNDSTRLKTTFVDYYNLAEYKTYKDKYLYLIDCNNFKKFLGGKRRFTNILSKNTNIAKEFEEKYKDKYNYIYEYYSENCSKVKLISLKDLIPDIFNQ</sequence>
<gene>
    <name evidence="1" type="ORF">SDC9_80705</name>
</gene>
<dbReference type="AlphaFoldDB" id="A0A644Z5W9"/>
<organism evidence="1">
    <name type="scientific">bioreactor metagenome</name>
    <dbReference type="NCBI Taxonomy" id="1076179"/>
    <lineage>
        <taxon>unclassified sequences</taxon>
        <taxon>metagenomes</taxon>
        <taxon>ecological metagenomes</taxon>
    </lineage>
</organism>